<reference evidence="2 3" key="1">
    <citation type="submission" date="2020-04" db="EMBL/GenBank/DDBJ databases">
        <title>MicrobeNet Type strains.</title>
        <authorList>
            <person name="Nicholson A.C."/>
        </authorList>
    </citation>
    <scope>NUCLEOTIDE SEQUENCE [LARGE SCALE GENOMIC DNA]</scope>
    <source>
        <strain evidence="2 3">ATCC 23612</strain>
    </source>
</reference>
<sequence>MATHSELRDFWERRLEGDWTESGVGYRALGRPFNTWMYKVREEVFLREAARLTPGRSGASVLDVGSGTGFYVRLWGRMGVGDVTGCDMTDAAVQRLRGRFPDHRFVRQDAADLDAFDDDSFDALSCMDVLFHITDDERYTRAVGEFARVLRPGGLLVVSENCLRRPEQRGEHQVNRTLEWITDTADRAGFDLVRRVPMLMLMNAQVDAPAPWRKAWGGALRAATLTAPTGWLAGAALYPLERRLVRGRSESPTTELVAFRRRERG</sequence>
<dbReference type="Gene3D" id="3.40.50.150">
    <property type="entry name" value="Vaccinia Virus protein VP39"/>
    <property type="match status" value="1"/>
</dbReference>
<dbReference type="EMBL" id="JAAXPG010000042">
    <property type="protein sequence ID" value="NKZ01726.1"/>
    <property type="molecule type" value="Genomic_DNA"/>
</dbReference>
<dbReference type="PANTHER" id="PTHR42912">
    <property type="entry name" value="METHYLTRANSFERASE"/>
    <property type="match status" value="1"/>
</dbReference>
<evidence type="ECO:0000259" key="1">
    <source>
        <dbReference type="Pfam" id="PF08241"/>
    </source>
</evidence>
<dbReference type="Pfam" id="PF08241">
    <property type="entry name" value="Methyltransf_11"/>
    <property type="match status" value="1"/>
</dbReference>
<dbReference type="InterPro" id="IPR050508">
    <property type="entry name" value="Methyltransf_Superfamily"/>
</dbReference>
<dbReference type="GO" id="GO:0008757">
    <property type="term" value="F:S-adenosylmethionine-dependent methyltransferase activity"/>
    <property type="evidence" value="ECO:0007669"/>
    <property type="project" value="InterPro"/>
</dbReference>
<dbReference type="GO" id="GO:0032259">
    <property type="term" value="P:methylation"/>
    <property type="evidence" value="ECO:0007669"/>
    <property type="project" value="UniProtKB-KW"/>
</dbReference>
<dbReference type="InterPro" id="IPR013216">
    <property type="entry name" value="Methyltransf_11"/>
</dbReference>
<keyword evidence="2" id="KW-0808">Transferase</keyword>
<proteinExistence type="predicted"/>
<evidence type="ECO:0000313" key="2">
    <source>
        <dbReference type="EMBL" id="NKZ01726.1"/>
    </source>
</evidence>
<feature type="domain" description="Methyltransferase type 11" evidence="1">
    <location>
        <begin position="62"/>
        <end position="158"/>
    </location>
</feature>
<dbReference type="AlphaFoldDB" id="A0A7X6RT47"/>
<name>A0A7X6RT47_9ACTN</name>
<dbReference type="SUPFAM" id="SSF53335">
    <property type="entry name" value="S-adenosyl-L-methionine-dependent methyltransferases"/>
    <property type="match status" value="1"/>
</dbReference>
<dbReference type="RefSeq" id="WP_017563928.1">
    <property type="nucleotide sequence ID" value="NZ_JAAXPG010000042.1"/>
</dbReference>
<dbReference type="Proteomes" id="UP000553209">
    <property type="component" value="Unassembled WGS sequence"/>
</dbReference>
<evidence type="ECO:0000313" key="3">
    <source>
        <dbReference type="Proteomes" id="UP000553209"/>
    </source>
</evidence>
<dbReference type="CDD" id="cd02440">
    <property type="entry name" value="AdoMet_MTases"/>
    <property type="match status" value="1"/>
</dbReference>
<keyword evidence="2" id="KW-0489">Methyltransferase</keyword>
<comment type="caution">
    <text evidence="2">The sequence shown here is derived from an EMBL/GenBank/DDBJ whole genome shotgun (WGS) entry which is preliminary data.</text>
</comment>
<dbReference type="InterPro" id="IPR029063">
    <property type="entry name" value="SAM-dependent_MTases_sf"/>
</dbReference>
<keyword evidence="3" id="KW-1185">Reference proteome</keyword>
<protein>
    <submittedName>
        <fullName evidence="2">Methyltransferase domain-containing protein</fullName>
    </submittedName>
</protein>
<gene>
    <name evidence="2" type="ORF">HGB44_29270</name>
</gene>
<accession>A0A7X6RT47</accession>
<organism evidence="2 3">
    <name type="scientific">Nocardiopsis alborubida</name>
    <dbReference type="NCBI Taxonomy" id="146802"/>
    <lineage>
        <taxon>Bacteria</taxon>
        <taxon>Bacillati</taxon>
        <taxon>Actinomycetota</taxon>
        <taxon>Actinomycetes</taxon>
        <taxon>Streptosporangiales</taxon>
        <taxon>Nocardiopsidaceae</taxon>
        <taxon>Nocardiopsis</taxon>
    </lineage>
</organism>